<dbReference type="AlphaFoldDB" id="A0A067M0D4"/>
<gene>
    <name evidence="1" type="ORF">BOTBODRAFT_119094</name>
</gene>
<dbReference type="InParanoid" id="A0A067M0D4"/>
<dbReference type="EMBL" id="KL198095">
    <property type="protein sequence ID" value="KDQ08140.1"/>
    <property type="molecule type" value="Genomic_DNA"/>
</dbReference>
<dbReference type="Proteomes" id="UP000027195">
    <property type="component" value="Unassembled WGS sequence"/>
</dbReference>
<reference evidence="2" key="1">
    <citation type="journal article" date="2014" name="Proc. Natl. Acad. Sci. U.S.A.">
        <title>Extensive sampling of basidiomycete genomes demonstrates inadequacy of the white-rot/brown-rot paradigm for wood decay fungi.</title>
        <authorList>
            <person name="Riley R."/>
            <person name="Salamov A.A."/>
            <person name="Brown D.W."/>
            <person name="Nagy L.G."/>
            <person name="Floudas D."/>
            <person name="Held B.W."/>
            <person name="Levasseur A."/>
            <person name="Lombard V."/>
            <person name="Morin E."/>
            <person name="Otillar R."/>
            <person name="Lindquist E.A."/>
            <person name="Sun H."/>
            <person name="LaButti K.M."/>
            <person name="Schmutz J."/>
            <person name="Jabbour D."/>
            <person name="Luo H."/>
            <person name="Baker S.E."/>
            <person name="Pisabarro A.G."/>
            <person name="Walton J.D."/>
            <person name="Blanchette R.A."/>
            <person name="Henrissat B."/>
            <person name="Martin F."/>
            <person name="Cullen D."/>
            <person name="Hibbett D.S."/>
            <person name="Grigoriev I.V."/>
        </authorList>
    </citation>
    <scope>NUCLEOTIDE SEQUENCE [LARGE SCALE GENOMIC DNA]</scope>
    <source>
        <strain evidence="2">FD-172 SS1</strain>
    </source>
</reference>
<evidence type="ECO:0000313" key="2">
    <source>
        <dbReference type="Proteomes" id="UP000027195"/>
    </source>
</evidence>
<dbReference type="HOGENOM" id="CLU_031314_0_0_1"/>
<accession>A0A067M0D4</accession>
<protein>
    <submittedName>
        <fullName evidence="1">Uncharacterized protein</fullName>
    </submittedName>
</protein>
<organism evidence="1 2">
    <name type="scientific">Botryobasidium botryosum (strain FD-172 SS1)</name>
    <dbReference type="NCBI Taxonomy" id="930990"/>
    <lineage>
        <taxon>Eukaryota</taxon>
        <taxon>Fungi</taxon>
        <taxon>Dikarya</taxon>
        <taxon>Basidiomycota</taxon>
        <taxon>Agaricomycotina</taxon>
        <taxon>Agaricomycetes</taxon>
        <taxon>Cantharellales</taxon>
        <taxon>Botryobasidiaceae</taxon>
        <taxon>Botryobasidium</taxon>
    </lineage>
</organism>
<keyword evidence="2" id="KW-1185">Reference proteome</keyword>
<dbReference type="Gene3D" id="3.60.130.30">
    <property type="match status" value="1"/>
</dbReference>
<dbReference type="STRING" id="930990.A0A067M0D4"/>
<sequence>MDCDILTDVHETWFPKQCAYYEDCLEAHMRYSSHWFKWKLRRACKRVKFAAVEANLGRRTVCRCHRDYKNLAYGLCMLIVLGAFDHERGGQLVLHELKLVIDLKPGDVLFLPSALITHQNLPIGEDETRFSITGYTAGGLFQLYDHFVLSQVEIRREIAREKEDMEWGEGTEGYLEHLELLLSTPEGGQATWNNGWELFSTMKELRAFY</sequence>
<name>A0A067M0D4_BOTB1</name>
<dbReference type="OrthoDB" id="3202607at2759"/>
<evidence type="ECO:0000313" key="1">
    <source>
        <dbReference type="EMBL" id="KDQ08140.1"/>
    </source>
</evidence>
<proteinExistence type="predicted"/>